<dbReference type="RefSeq" id="WP_165641215.1">
    <property type="nucleotide sequence ID" value="NZ_JAAITT010000004.1"/>
</dbReference>
<evidence type="ECO:0000313" key="1">
    <source>
        <dbReference type="EMBL" id="MCG4746749.1"/>
    </source>
</evidence>
<accession>A0AAW5BVC7</accession>
<reference evidence="1" key="3">
    <citation type="submission" date="2022-01" db="EMBL/GenBank/DDBJ databases">
        <title>Collection of gut derived symbiotic bacterial strains cultured from healthy donors.</title>
        <authorList>
            <person name="Lin H."/>
            <person name="Kohout C."/>
            <person name="Waligurski E."/>
            <person name="Pamer E.G."/>
        </authorList>
    </citation>
    <scope>NUCLEOTIDE SEQUENCE</scope>
    <source>
        <strain evidence="1">DFI.6.55</strain>
    </source>
</reference>
<dbReference type="EMBL" id="JAKNGE010000018">
    <property type="protein sequence ID" value="MCG4746749.1"/>
    <property type="molecule type" value="Genomic_DNA"/>
</dbReference>
<evidence type="ECO:0000313" key="3">
    <source>
        <dbReference type="Proteomes" id="UP000669239"/>
    </source>
</evidence>
<dbReference type="Proteomes" id="UP001299608">
    <property type="component" value="Unassembled WGS sequence"/>
</dbReference>
<proteinExistence type="predicted"/>
<organism evidence="1 4">
    <name type="scientific">Enterocloster aldenensis</name>
    <dbReference type="NCBI Taxonomy" id="358742"/>
    <lineage>
        <taxon>Bacteria</taxon>
        <taxon>Bacillati</taxon>
        <taxon>Bacillota</taxon>
        <taxon>Clostridia</taxon>
        <taxon>Lachnospirales</taxon>
        <taxon>Lachnospiraceae</taxon>
        <taxon>Enterocloster</taxon>
    </lineage>
</organism>
<evidence type="ECO:0000313" key="2">
    <source>
        <dbReference type="EMBL" id="NSJ47956.1"/>
    </source>
</evidence>
<name>A0AAW5BVC7_9FIRM</name>
<dbReference type="AlphaFoldDB" id="A0AAW5BVC7"/>
<dbReference type="EMBL" id="JAAITT010000004">
    <property type="protein sequence ID" value="NSJ47956.1"/>
    <property type="molecule type" value="Genomic_DNA"/>
</dbReference>
<reference evidence="2 3" key="1">
    <citation type="journal article" date="2020" name="Cell Host Microbe">
        <title>Functional and Genomic Variation between Human-Derived Isolates of Lachnospiraceae Reveals Inter- and Intra-Species Diversity.</title>
        <authorList>
            <person name="Sorbara M.T."/>
            <person name="Littmann E.R."/>
            <person name="Fontana E."/>
            <person name="Moody T.U."/>
            <person name="Kohout C.E."/>
            <person name="Gjonbalaj M."/>
            <person name="Eaton V."/>
            <person name="Seok R."/>
            <person name="Leiner I.M."/>
            <person name="Pamer E.G."/>
        </authorList>
    </citation>
    <scope>NUCLEOTIDE SEQUENCE [LARGE SCALE GENOMIC DNA]</scope>
    <source>
        <strain evidence="2 3">MSK.1.17</strain>
    </source>
</reference>
<comment type="caution">
    <text evidence="1">The sequence shown here is derived from an EMBL/GenBank/DDBJ whole genome shotgun (WGS) entry which is preliminary data.</text>
</comment>
<sequence length="68" mass="7752">MSRNRPSGRGYGREHGWLQSIMFVENAKIKCAEAFFRQLTIDGYAVSFQTQLSNRKVKQVIDDAETGL</sequence>
<evidence type="ECO:0000313" key="4">
    <source>
        <dbReference type="Proteomes" id="UP001299608"/>
    </source>
</evidence>
<keyword evidence="3" id="KW-1185">Reference proteome</keyword>
<dbReference type="Proteomes" id="UP000669239">
    <property type="component" value="Unassembled WGS sequence"/>
</dbReference>
<protein>
    <submittedName>
        <fullName evidence="1">Uncharacterized protein</fullName>
    </submittedName>
</protein>
<reference evidence="2" key="2">
    <citation type="submission" date="2020-02" db="EMBL/GenBank/DDBJ databases">
        <authorList>
            <person name="Littmann E."/>
            <person name="Sorbara M."/>
        </authorList>
    </citation>
    <scope>NUCLEOTIDE SEQUENCE</scope>
    <source>
        <strain evidence="2">MSK.1.17</strain>
    </source>
</reference>
<gene>
    <name evidence="2" type="ORF">G5B36_04495</name>
    <name evidence="1" type="ORF">L0N08_15105</name>
</gene>